<dbReference type="EMBL" id="CAJNIZ010016947">
    <property type="protein sequence ID" value="CAE7391833.1"/>
    <property type="molecule type" value="Genomic_DNA"/>
</dbReference>
<protein>
    <submittedName>
        <fullName evidence="2">CPNE9 protein</fullName>
    </submittedName>
</protein>
<keyword evidence="3" id="KW-1185">Reference proteome</keyword>
<organism evidence="2 3">
    <name type="scientific">Symbiodinium pilosum</name>
    <name type="common">Dinoflagellate</name>
    <dbReference type="NCBI Taxonomy" id="2952"/>
    <lineage>
        <taxon>Eukaryota</taxon>
        <taxon>Sar</taxon>
        <taxon>Alveolata</taxon>
        <taxon>Dinophyceae</taxon>
        <taxon>Suessiales</taxon>
        <taxon>Symbiodiniaceae</taxon>
        <taxon>Symbiodinium</taxon>
    </lineage>
</organism>
<name>A0A812QKJ7_SYMPI</name>
<dbReference type="InterPro" id="IPR045052">
    <property type="entry name" value="Copine"/>
</dbReference>
<reference evidence="2" key="1">
    <citation type="submission" date="2021-02" db="EMBL/GenBank/DDBJ databases">
        <authorList>
            <person name="Dougan E. K."/>
            <person name="Rhodes N."/>
            <person name="Thang M."/>
            <person name="Chan C."/>
        </authorList>
    </citation>
    <scope>NUCLEOTIDE SEQUENCE</scope>
</reference>
<evidence type="ECO:0000259" key="1">
    <source>
        <dbReference type="Pfam" id="PF07002"/>
    </source>
</evidence>
<dbReference type="GO" id="GO:0005544">
    <property type="term" value="F:calcium-dependent phospholipid binding"/>
    <property type="evidence" value="ECO:0007669"/>
    <property type="project" value="InterPro"/>
</dbReference>
<dbReference type="OrthoDB" id="5855668at2759"/>
<gene>
    <name evidence="2" type="primary">CPNE9</name>
    <name evidence="2" type="ORF">SPIL2461_LOCUS9613</name>
</gene>
<proteinExistence type="predicted"/>
<comment type="caution">
    <text evidence="2">The sequence shown here is derived from an EMBL/GenBank/DDBJ whole genome shotgun (WGS) entry which is preliminary data.</text>
</comment>
<dbReference type="InterPro" id="IPR010734">
    <property type="entry name" value="Copine_C"/>
</dbReference>
<dbReference type="Pfam" id="PF07002">
    <property type="entry name" value="Copine"/>
    <property type="match status" value="1"/>
</dbReference>
<dbReference type="GO" id="GO:0071277">
    <property type="term" value="P:cellular response to calcium ion"/>
    <property type="evidence" value="ECO:0007669"/>
    <property type="project" value="TreeGrafter"/>
</dbReference>
<dbReference type="AlphaFoldDB" id="A0A812QKJ7"/>
<sequence>MVAIDFTRSNLGQTNPKSMHSVVHMEEETAYATAIRSLGEVMSVYDNDKCYPIYGFGAKIPPSHSVVSNCFALTGDFFQPEVEGVEGMLKAYHRALRICHLHGPSYLAAAQLHFQTGTGFQLPSLPDRYNMVFIIS</sequence>
<evidence type="ECO:0000313" key="3">
    <source>
        <dbReference type="Proteomes" id="UP000649617"/>
    </source>
</evidence>
<dbReference type="PANTHER" id="PTHR10857:SF106">
    <property type="entry name" value="C2 DOMAIN-CONTAINING PROTEIN"/>
    <property type="match status" value="1"/>
</dbReference>
<dbReference type="GO" id="GO:0005886">
    <property type="term" value="C:plasma membrane"/>
    <property type="evidence" value="ECO:0007669"/>
    <property type="project" value="TreeGrafter"/>
</dbReference>
<accession>A0A812QKJ7</accession>
<dbReference type="Proteomes" id="UP000649617">
    <property type="component" value="Unassembled WGS sequence"/>
</dbReference>
<dbReference type="PANTHER" id="PTHR10857">
    <property type="entry name" value="COPINE"/>
    <property type="match status" value="1"/>
</dbReference>
<evidence type="ECO:0000313" key="2">
    <source>
        <dbReference type="EMBL" id="CAE7391833.1"/>
    </source>
</evidence>
<feature type="domain" description="Copine C-terminal" evidence="1">
    <location>
        <begin position="19"/>
        <end position="108"/>
    </location>
</feature>